<dbReference type="Proteomes" id="UP000198908">
    <property type="component" value="Unassembled WGS sequence"/>
</dbReference>
<protein>
    <submittedName>
        <fullName evidence="1">Uncharacterized protein</fullName>
    </submittedName>
</protein>
<name>A0A1G6TQR7_9BURK</name>
<reference evidence="2" key="1">
    <citation type="submission" date="2016-09" db="EMBL/GenBank/DDBJ databases">
        <authorList>
            <person name="Varghese N."/>
            <person name="Submissions S."/>
        </authorList>
    </citation>
    <scope>NUCLEOTIDE SEQUENCE [LARGE SCALE GENOMIC DNA]</scope>
    <source>
        <strain evidence="2">TNe-862</strain>
    </source>
</reference>
<evidence type="ECO:0000313" key="2">
    <source>
        <dbReference type="Proteomes" id="UP000198908"/>
    </source>
</evidence>
<dbReference type="EMBL" id="FMYQ01000017">
    <property type="protein sequence ID" value="SDD30816.1"/>
    <property type="molecule type" value="Genomic_DNA"/>
</dbReference>
<dbReference type="AlphaFoldDB" id="A0A1G6TQR7"/>
<sequence>MSTRPRTAATTDSRADDAIVRVRPRMYGHGLMSLRVWPISGYAI</sequence>
<gene>
    <name evidence="1" type="ORF">SAMN05421548_117106</name>
</gene>
<keyword evidence="2" id="KW-1185">Reference proteome</keyword>
<evidence type="ECO:0000313" key="1">
    <source>
        <dbReference type="EMBL" id="SDD30816.1"/>
    </source>
</evidence>
<proteinExistence type="predicted"/>
<accession>A0A1G6TQR7</accession>
<organism evidence="1 2">
    <name type="scientific">Paraburkholderia lycopersici</name>
    <dbReference type="NCBI Taxonomy" id="416944"/>
    <lineage>
        <taxon>Bacteria</taxon>
        <taxon>Pseudomonadati</taxon>
        <taxon>Pseudomonadota</taxon>
        <taxon>Betaproteobacteria</taxon>
        <taxon>Burkholderiales</taxon>
        <taxon>Burkholderiaceae</taxon>
        <taxon>Paraburkholderia</taxon>
    </lineage>
</organism>